<name>A0A1E5V2D2_9POAL</name>
<dbReference type="OrthoDB" id="694498at2759"/>
<dbReference type="EMBL" id="LWDX02054348">
    <property type="protein sequence ID" value="OEL19204.1"/>
    <property type="molecule type" value="Genomic_DNA"/>
</dbReference>
<dbReference type="SUPFAM" id="SSF49599">
    <property type="entry name" value="TRAF domain-like"/>
    <property type="match status" value="1"/>
</dbReference>
<dbReference type="CDD" id="cd00121">
    <property type="entry name" value="MATH"/>
    <property type="match status" value="1"/>
</dbReference>
<feature type="non-terminal residue" evidence="2">
    <location>
        <position position="157"/>
    </location>
</feature>
<dbReference type="InterPro" id="IPR045005">
    <property type="entry name" value="BPM1-6"/>
</dbReference>
<reference evidence="2 3" key="1">
    <citation type="submission" date="2016-09" db="EMBL/GenBank/DDBJ databases">
        <title>The draft genome of Dichanthelium oligosanthes: A C3 panicoid grass species.</title>
        <authorList>
            <person name="Studer A.J."/>
            <person name="Schnable J.C."/>
            <person name="Brutnell T.P."/>
        </authorList>
    </citation>
    <scope>NUCLEOTIDE SEQUENCE [LARGE SCALE GENOMIC DNA]</scope>
    <source>
        <strain evidence="3">cv. Kellogg 1175</strain>
        <tissue evidence="2">Leaf</tissue>
    </source>
</reference>
<comment type="caution">
    <text evidence="2">The sequence shown here is derived from an EMBL/GenBank/DDBJ whole genome shotgun (WGS) entry which is preliminary data.</text>
</comment>
<dbReference type="Pfam" id="PF22486">
    <property type="entry name" value="MATH_2"/>
    <property type="match status" value="1"/>
</dbReference>
<dbReference type="PROSITE" id="PS50144">
    <property type="entry name" value="MATH"/>
    <property type="match status" value="1"/>
</dbReference>
<dbReference type="Proteomes" id="UP000095767">
    <property type="component" value="Unassembled WGS sequence"/>
</dbReference>
<keyword evidence="3" id="KW-1185">Reference proteome</keyword>
<organism evidence="2 3">
    <name type="scientific">Dichanthelium oligosanthes</name>
    <dbReference type="NCBI Taxonomy" id="888268"/>
    <lineage>
        <taxon>Eukaryota</taxon>
        <taxon>Viridiplantae</taxon>
        <taxon>Streptophyta</taxon>
        <taxon>Embryophyta</taxon>
        <taxon>Tracheophyta</taxon>
        <taxon>Spermatophyta</taxon>
        <taxon>Magnoliopsida</taxon>
        <taxon>Liliopsida</taxon>
        <taxon>Poales</taxon>
        <taxon>Poaceae</taxon>
        <taxon>PACMAD clade</taxon>
        <taxon>Panicoideae</taxon>
        <taxon>Panicodae</taxon>
        <taxon>Paniceae</taxon>
        <taxon>Dichantheliinae</taxon>
        <taxon>Dichanthelium</taxon>
    </lineage>
</organism>
<evidence type="ECO:0000259" key="1">
    <source>
        <dbReference type="PROSITE" id="PS50144"/>
    </source>
</evidence>
<sequence length="157" mass="17783">MASQGPRATTASICSSETESVAYSFHISGYSRHIGLGVGRHICSGRFTIGGHEWRIRYYPDGANEGCQDYVAVHLELLSELTNKVRLEYDFKLLRNQATSESPYQSIFNSPQPHVFTAESSSTCEINDSIKKKELIDKYLWDDYIEIKCYVTVIKES</sequence>
<dbReference type="InterPro" id="IPR008974">
    <property type="entry name" value="TRAF-like"/>
</dbReference>
<dbReference type="PANTHER" id="PTHR26379:SF477">
    <property type="entry name" value="OS08G0129000 PROTEIN"/>
    <property type="match status" value="1"/>
</dbReference>
<gene>
    <name evidence="2" type="ORF">BAE44_0019777</name>
</gene>
<dbReference type="InterPro" id="IPR002083">
    <property type="entry name" value="MATH/TRAF_dom"/>
</dbReference>
<accession>A0A1E5V2D2</accession>
<evidence type="ECO:0000313" key="3">
    <source>
        <dbReference type="Proteomes" id="UP000095767"/>
    </source>
</evidence>
<feature type="domain" description="MATH" evidence="1">
    <location>
        <begin position="20"/>
        <end position="151"/>
    </location>
</feature>
<dbReference type="Gene3D" id="2.60.210.10">
    <property type="entry name" value="Apoptosis, Tumor Necrosis Factor Receptor Associated Protein 2, Chain A"/>
    <property type="match status" value="1"/>
</dbReference>
<proteinExistence type="predicted"/>
<dbReference type="GO" id="GO:0016567">
    <property type="term" value="P:protein ubiquitination"/>
    <property type="evidence" value="ECO:0007669"/>
    <property type="project" value="InterPro"/>
</dbReference>
<protein>
    <recommendedName>
        <fullName evidence="1">MATH domain-containing protein</fullName>
    </recommendedName>
</protein>
<dbReference type="STRING" id="888268.A0A1E5V2D2"/>
<evidence type="ECO:0000313" key="2">
    <source>
        <dbReference type="EMBL" id="OEL19204.1"/>
    </source>
</evidence>
<dbReference type="PANTHER" id="PTHR26379">
    <property type="entry name" value="BTB/POZ AND MATH DOMAIN-CONTAINING PROTEIN 1"/>
    <property type="match status" value="1"/>
</dbReference>
<dbReference type="AlphaFoldDB" id="A0A1E5V2D2"/>